<dbReference type="GeneID" id="20642178"/>
<accession>G4ZSX4</accession>
<evidence type="ECO:0000313" key="3">
    <source>
        <dbReference type="Proteomes" id="UP000002640"/>
    </source>
</evidence>
<proteinExistence type="predicted"/>
<evidence type="ECO:0000313" key="2">
    <source>
        <dbReference type="EMBL" id="EGZ13059.1"/>
    </source>
</evidence>
<name>G4ZSX4_PHYSP</name>
<keyword evidence="3" id="KW-1185">Reference proteome</keyword>
<reference evidence="2 3" key="1">
    <citation type="journal article" date="2006" name="Science">
        <title>Phytophthora genome sequences uncover evolutionary origins and mechanisms of pathogenesis.</title>
        <authorList>
            <person name="Tyler B.M."/>
            <person name="Tripathy S."/>
            <person name="Zhang X."/>
            <person name="Dehal P."/>
            <person name="Jiang R.H."/>
            <person name="Aerts A."/>
            <person name="Arredondo F.D."/>
            <person name="Baxter L."/>
            <person name="Bensasson D."/>
            <person name="Beynon J.L."/>
            <person name="Chapman J."/>
            <person name="Damasceno C.M."/>
            <person name="Dorrance A.E."/>
            <person name="Dou D."/>
            <person name="Dickerman A.W."/>
            <person name="Dubchak I.L."/>
            <person name="Garbelotto M."/>
            <person name="Gijzen M."/>
            <person name="Gordon S.G."/>
            <person name="Govers F."/>
            <person name="Grunwald N.J."/>
            <person name="Huang W."/>
            <person name="Ivors K.L."/>
            <person name="Jones R.W."/>
            <person name="Kamoun S."/>
            <person name="Krampis K."/>
            <person name="Lamour K.H."/>
            <person name="Lee M.K."/>
            <person name="McDonald W.H."/>
            <person name="Medina M."/>
            <person name="Meijer H.J."/>
            <person name="Nordberg E.K."/>
            <person name="Maclean D.J."/>
            <person name="Ospina-Giraldo M.D."/>
            <person name="Morris P.F."/>
            <person name="Phuntumart V."/>
            <person name="Putnam N.H."/>
            <person name="Rash S."/>
            <person name="Rose J.K."/>
            <person name="Sakihama Y."/>
            <person name="Salamov A.A."/>
            <person name="Savidor A."/>
            <person name="Scheuring C.F."/>
            <person name="Smith B.M."/>
            <person name="Sobral B.W."/>
            <person name="Terry A."/>
            <person name="Torto-Alalibo T.A."/>
            <person name="Win J."/>
            <person name="Xu Z."/>
            <person name="Zhang H."/>
            <person name="Grigoriev I.V."/>
            <person name="Rokhsar D.S."/>
            <person name="Boore J.L."/>
        </authorList>
    </citation>
    <scope>NUCLEOTIDE SEQUENCE [LARGE SCALE GENOMIC DNA]</scope>
    <source>
        <strain evidence="2 3">P6497</strain>
    </source>
</reference>
<feature type="chain" id="PRO_5003472800" evidence="1">
    <location>
        <begin position="18"/>
        <end position="732"/>
    </location>
</feature>
<keyword evidence="1" id="KW-0732">Signal</keyword>
<feature type="signal peptide" evidence="1">
    <location>
        <begin position="1"/>
        <end position="17"/>
    </location>
</feature>
<dbReference type="Proteomes" id="UP000002640">
    <property type="component" value="Unassembled WGS sequence"/>
</dbReference>
<gene>
    <name evidence="2" type="ORF">PHYSODRAFT_302822</name>
</gene>
<protein>
    <submittedName>
        <fullName evidence="2">Uncharacterized protein</fullName>
    </submittedName>
</protein>
<dbReference type="RefSeq" id="XP_009530488.1">
    <property type="nucleotide sequence ID" value="XM_009532193.1"/>
</dbReference>
<evidence type="ECO:0000256" key="1">
    <source>
        <dbReference type="SAM" id="SignalP"/>
    </source>
</evidence>
<dbReference type="AlphaFoldDB" id="G4ZSX4"/>
<dbReference type="KEGG" id="psoj:PHYSODRAFT_302822"/>
<sequence length="732" mass="81918">MEIFLFSVVILGPAVWSIALTSHRITRTIRCNHSLVFIHSSSICLLMNCQVARIPQVENMVQWSFLEPWRAVLRGNAIQRSNDTARSVLRVAIFFEENNAIDQTIYLKVPPDATKQQQLREAMELFTVLSFMDNKAFIELATRSTATQTTKIRADCFWFPKWELQLYDSTSYAGGDQTRATWGTLLGFSDEYSREFQEAIAKLEAMGLEDSIKSYSQNTFLIRWAFALKAAEVIGRQISDTLLSPTLLSLRGQFRGLFDIDVPPIGQLWVSRGLADTWNALSNETASSCNVVIAQRLRWSQPAIRDLPAALARTSTSHFSLNLGIDTVNSRQKVVNAGNKQQPDISRYDSTGIWQLNLSSGFVCDRMLVSVCSAVAEVTAEANLAVCRLGLKGVMRWQWLAYALCGGVSDVQVPSVSIIWETLTKSELTAIPAVLQTKYPLPILESAQTGHYEYGFVDIEQGTELHLGEVNDDDEDSTFLIFRTCRYRALYVHTNGRWVDVVVPGYGVCEVKPGNGVRFTPASGKADFRRKRFCGELSMEYVTFESAAVLMDLLSLVTCGLHSLTLRAHEDFAATFAIDIDLCALSVACPELQELSIAIFNVVISAHSESLCRWPIKALYLESPVLLSDLARCLRNPQLRMARELVCLDVSPRQNEVFPQEEVDELKTHDGEFLPATKEKLPARSKAAFVSVATRASSAMKPIYRLDAFILVLIFVFASTPQQRSVDCRSEW</sequence>
<dbReference type="EMBL" id="JH159156">
    <property type="protein sequence ID" value="EGZ13059.1"/>
    <property type="molecule type" value="Genomic_DNA"/>
</dbReference>
<organism evidence="2 3">
    <name type="scientific">Phytophthora sojae (strain P6497)</name>
    <name type="common">Soybean stem and root rot agent</name>
    <name type="synonym">Phytophthora megasperma f. sp. glycines</name>
    <dbReference type="NCBI Taxonomy" id="1094619"/>
    <lineage>
        <taxon>Eukaryota</taxon>
        <taxon>Sar</taxon>
        <taxon>Stramenopiles</taxon>
        <taxon>Oomycota</taxon>
        <taxon>Peronosporomycetes</taxon>
        <taxon>Peronosporales</taxon>
        <taxon>Peronosporaceae</taxon>
        <taxon>Phytophthora</taxon>
    </lineage>
</organism>
<dbReference type="InParanoid" id="G4ZSX4"/>